<comment type="similarity">
    <text evidence="1">Belongs to the paxM FAD-dependent monooxygenase family.</text>
</comment>
<name>A0A229YWC1_9EURO</name>
<keyword evidence="3" id="KW-0274">FAD</keyword>
<dbReference type="STRING" id="1245748.A0A229YWC1"/>
<evidence type="ECO:0000256" key="4">
    <source>
        <dbReference type="ARBA" id="ARBA00023002"/>
    </source>
</evidence>
<organism evidence="7 8">
    <name type="scientific">Aspergillus turcosus</name>
    <dbReference type="NCBI Taxonomy" id="1245748"/>
    <lineage>
        <taxon>Eukaryota</taxon>
        <taxon>Fungi</taxon>
        <taxon>Dikarya</taxon>
        <taxon>Ascomycota</taxon>
        <taxon>Pezizomycotina</taxon>
        <taxon>Eurotiomycetes</taxon>
        <taxon>Eurotiomycetidae</taxon>
        <taxon>Eurotiales</taxon>
        <taxon>Aspergillaceae</taxon>
        <taxon>Aspergillus</taxon>
        <taxon>Aspergillus subgen. Fumigati</taxon>
    </lineage>
</organism>
<accession>A0A229YWC1</accession>
<gene>
    <name evidence="7" type="ORF">CFD26_107090</name>
</gene>
<dbReference type="PRINTS" id="PR00420">
    <property type="entry name" value="RNGMNOXGNASE"/>
</dbReference>
<dbReference type="SUPFAM" id="SSF54373">
    <property type="entry name" value="FAD-linked reductases, C-terminal domain"/>
    <property type="match status" value="1"/>
</dbReference>
<evidence type="ECO:0000256" key="2">
    <source>
        <dbReference type="ARBA" id="ARBA00022630"/>
    </source>
</evidence>
<dbReference type="PANTHER" id="PTHR13789:SF306">
    <property type="entry name" value="HYDROXYLASE, PUTATIVE-RELATED"/>
    <property type="match status" value="1"/>
</dbReference>
<keyword evidence="8" id="KW-1185">Reference proteome</keyword>
<dbReference type="Proteomes" id="UP000215289">
    <property type="component" value="Unassembled WGS sequence"/>
</dbReference>
<keyword evidence="5" id="KW-0503">Monooxygenase</keyword>
<evidence type="ECO:0000259" key="6">
    <source>
        <dbReference type="Pfam" id="PF01494"/>
    </source>
</evidence>
<dbReference type="GO" id="GO:0004497">
    <property type="term" value="F:monooxygenase activity"/>
    <property type="evidence" value="ECO:0007669"/>
    <property type="project" value="UniProtKB-KW"/>
</dbReference>
<dbReference type="PANTHER" id="PTHR13789">
    <property type="entry name" value="MONOOXYGENASE"/>
    <property type="match status" value="1"/>
</dbReference>
<proteinExistence type="inferred from homology"/>
<dbReference type="GO" id="GO:0071949">
    <property type="term" value="F:FAD binding"/>
    <property type="evidence" value="ECO:0007669"/>
    <property type="project" value="InterPro"/>
</dbReference>
<keyword evidence="4" id="KW-0560">Oxidoreductase</keyword>
<feature type="domain" description="FAD-binding" evidence="6">
    <location>
        <begin position="52"/>
        <end position="401"/>
    </location>
</feature>
<dbReference type="EMBL" id="NIDN02000082">
    <property type="protein sequence ID" value="RLL97318.1"/>
    <property type="molecule type" value="Genomic_DNA"/>
</dbReference>
<evidence type="ECO:0000313" key="7">
    <source>
        <dbReference type="EMBL" id="RLL97318.1"/>
    </source>
</evidence>
<dbReference type="OrthoDB" id="420606at2759"/>
<sequence>MTVNAKAKKGNDPCHIGASLKEPSYPSNCLGFLKPFREDSESSECAPTTTFQIIVVGAGLGGLATAIALAAKGHAVTLYEQTAELAEVGAGVQIPPNSSRLLLKLGLGPYLENHVSEPEGIYLRRWENGNIIGYTKLIPGFRETFGGPYYVIHRADFHSALYRRALDLGVRVKLASRVVDYNPQVPRITLEDGQSLEADLIVAADGIKSIARTKLHEDIEKPLEQPGFAAYRATVDVSLIEHDPELSWLLKQPSLNLWVGDQRHVMTYTIGAGKSFNMVLSHPDQTDPSTWDQTTALHDMRNEFDGWDPKLTKIISLIKRTTKWPLLTAPPLSRWAKGHTVIIGDAAHAMLPYMSQGAAMAVEDGVALAQALSKISSRSEIPAALSTFEAVRIKRAGQMQEASLLNGKLWHFADGPLQEARDAAMQPETLGVSFSHSPNQWSDPATQMWCYGYDTEKEIDRAFEGRNGMIEKSHL</sequence>
<dbReference type="SUPFAM" id="SSF51905">
    <property type="entry name" value="FAD/NAD(P)-binding domain"/>
    <property type="match status" value="1"/>
</dbReference>
<dbReference type="FunFam" id="3.50.50.60:FF:000115">
    <property type="entry name" value="Salicylate hydroxylase, putative"/>
    <property type="match status" value="1"/>
</dbReference>
<evidence type="ECO:0000256" key="3">
    <source>
        <dbReference type="ARBA" id="ARBA00022827"/>
    </source>
</evidence>
<dbReference type="Pfam" id="PF01494">
    <property type="entry name" value="FAD_binding_3"/>
    <property type="match status" value="1"/>
</dbReference>
<comment type="caution">
    <text evidence="7">The sequence shown here is derived from an EMBL/GenBank/DDBJ whole genome shotgun (WGS) entry which is preliminary data.</text>
</comment>
<protein>
    <recommendedName>
        <fullName evidence="6">FAD-binding domain-containing protein</fullName>
    </recommendedName>
</protein>
<evidence type="ECO:0000256" key="1">
    <source>
        <dbReference type="ARBA" id="ARBA00007992"/>
    </source>
</evidence>
<dbReference type="InterPro" id="IPR002938">
    <property type="entry name" value="FAD-bd"/>
</dbReference>
<evidence type="ECO:0000256" key="5">
    <source>
        <dbReference type="ARBA" id="ARBA00023033"/>
    </source>
</evidence>
<dbReference type="InterPro" id="IPR036188">
    <property type="entry name" value="FAD/NAD-bd_sf"/>
</dbReference>
<reference evidence="7 8" key="1">
    <citation type="submission" date="2018-08" db="EMBL/GenBank/DDBJ databases">
        <title>Draft genome sequences of two Aspergillus turcosus clinical strains isolated from bronchoalveolar lavage fluid: one azole-susceptible and the other azole-resistant.</title>
        <authorList>
            <person name="Parent-Michaud M."/>
            <person name="Dufresne P.J."/>
            <person name="Fournier E."/>
            <person name="Martineau C."/>
            <person name="Moreira S."/>
            <person name="Perkins V."/>
            <person name="De Repentigny L."/>
            <person name="Dufresne S.F."/>
        </authorList>
    </citation>
    <scope>NUCLEOTIDE SEQUENCE [LARGE SCALE GENOMIC DNA]</scope>
    <source>
        <strain evidence="7">HMR AF 1038</strain>
    </source>
</reference>
<evidence type="ECO:0000313" key="8">
    <source>
        <dbReference type="Proteomes" id="UP000215289"/>
    </source>
</evidence>
<dbReference type="Gene3D" id="3.50.50.60">
    <property type="entry name" value="FAD/NAD(P)-binding domain"/>
    <property type="match status" value="1"/>
</dbReference>
<dbReference type="AlphaFoldDB" id="A0A229YWC1"/>
<keyword evidence="2" id="KW-0285">Flavoprotein</keyword>
<dbReference type="InterPro" id="IPR050493">
    <property type="entry name" value="FAD-dep_Monooxygenase_BioMet"/>
</dbReference>